<reference evidence="2 3" key="1">
    <citation type="submission" date="2016-10" db="EMBL/GenBank/DDBJ databases">
        <authorList>
            <person name="de Groot N.N."/>
        </authorList>
    </citation>
    <scope>NUCLEOTIDE SEQUENCE [LARGE SCALE GENOMIC DNA]</scope>
    <source>
        <strain evidence="2 3">YAD2003</strain>
    </source>
</reference>
<keyword evidence="1" id="KW-1133">Transmembrane helix</keyword>
<dbReference type="EMBL" id="FNWV01000006">
    <property type="protein sequence ID" value="SEH64951.1"/>
    <property type="molecule type" value="Genomic_DNA"/>
</dbReference>
<dbReference type="RefSeq" id="WP_074716826.1">
    <property type="nucleotide sequence ID" value="NZ_FNWV01000006.1"/>
</dbReference>
<dbReference type="OrthoDB" id="1954497at2"/>
<protein>
    <submittedName>
        <fullName evidence="2">Uncharacterized protein</fullName>
    </submittedName>
</protein>
<gene>
    <name evidence="2" type="ORF">SAMN02910265_01929</name>
</gene>
<keyword evidence="1" id="KW-0812">Transmembrane</keyword>
<dbReference type="Proteomes" id="UP000183190">
    <property type="component" value="Unassembled WGS sequence"/>
</dbReference>
<keyword evidence="1" id="KW-0472">Membrane</keyword>
<accession>A0A1H6JR66</accession>
<evidence type="ECO:0000313" key="3">
    <source>
        <dbReference type="Proteomes" id="UP000183190"/>
    </source>
</evidence>
<sequence>MKNRDILLDVIGDVDEKLIPELTAPKKKKNIIKWTALGGICAAAAACAILLPKINKGSSVPLNSASQIIYDETKTGTEKINADVVFGSMGYEGVMAYDISELDTPSPWTSDMTLSSLPVYRNLANQSGENSYAVGAVYLSEEKMNEIAKNAASALKTKINDTKATYVRDFVQGGISDDIMNSVYSLEARCSNNITLTVYGNGKVKAEFSSRSLPDKYSFSYSNTSSAEAEKTLRYLSKEYAELLGYSSPVCYSYADRTYSGAESRSYYVFNKTGDTVQDILNFSLSYAEFAPDDNGDLMCIWLNNPSYTSEYMGNYPIITEKNAAELLINGYYFSTVPADFLKNGKITDSDISKTELIYRNNGEEYYQPYYKFYIELDASKLNMANGLKDYGIFYVPAVNSEYLNDFTPDITFEVNMPESSAKAVHIPAIELPETSDTANMDMIGLVVYQGRIYTQAYTYTGNEAEGIKHLIGEHLGTAKGNIDEWSSQDEYATEFASSVSGEVYSVKGYDTTFRICIYSEYEDENNEQKAFIQFLDDLNGIDLASGSELFEDRLHISENTEAVRFQYHDDWDWNRENLQDADISEETWKEFMSQLDSGGFVYTWNPDSSDNSIYDKNQAHLILSMTDGTTVKLRLIEGGYVGYEPLGWYFVKIPEDIFNAVYDACGGKH</sequence>
<feature type="transmembrane region" description="Helical" evidence="1">
    <location>
        <begin position="31"/>
        <end position="51"/>
    </location>
</feature>
<organism evidence="2 3">
    <name type="scientific">Ruminococcus flavefaciens</name>
    <dbReference type="NCBI Taxonomy" id="1265"/>
    <lineage>
        <taxon>Bacteria</taxon>
        <taxon>Bacillati</taxon>
        <taxon>Bacillota</taxon>
        <taxon>Clostridia</taxon>
        <taxon>Eubacteriales</taxon>
        <taxon>Oscillospiraceae</taxon>
        <taxon>Ruminococcus</taxon>
    </lineage>
</organism>
<evidence type="ECO:0000313" key="2">
    <source>
        <dbReference type="EMBL" id="SEH64951.1"/>
    </source>
</evidence>
<evidence type="ECO:0000256" key="1">
    <source>
        <dbReference type="SAM" id="Phobius"/>
    </source>
</evidence>
<proteinExistence type="predicted"/>
<name>A0A1H6JR66_RUMFL</name>
<dbReference type="AlphaFoldDB" id="A0A1H6JR66"/>